<reference evidence="1 2" key="1">
    <citation type="submission" date="2015-03" db="EMBL/GenBank/DDBJ databases">
        <title>Genome sequence of Kiloniella sp. P1-1, isolated from the gut microflora of Pacific white shrimp, Penaeus vannamei.</title>
        <authorList>
            <person name="Shao Z."/>
            <person name="Wang L."/>
            <person name="Li X."/>
        </authorList>
    </citation>
    <scope>NUCLEOTIDE SEQUENCE [LARGE SCALE GENOMIC DNA]</scope>
    <source>
        <strain evidence="1 2">P1-1</strain>
    </source>
</reference>
<evidence type="ECO:0000313" key="2">
    <source>
        <dbReference type="Proteomes" id="UP000034491"/>
    </source>
</evidence>
<dbReference type="Proteomes" id="UP000034491">
    <property type="component" value="Unassembled WGS sequence"/>
</dbReference>
<protein>
    <submittedName>
        <fullName evidence="1">Uncharacterized protein</fullName>
    </submittedName>
</protein>
<organism evidence="1 2">
    <name type="scientific">Kiloniella litopenaei</name>
    <dbReference type="NCBI Taxonomy" id="1549748"/>
    <lineage>
        <taxon>Bacteria</taxon>
        <taxon>Pseudomonadati</taxon>
        <taxon>Pseudomonadota</taxon>
        <taxon>Alphaproteobacteria</taxon>
        <taxon>Rhodospirillales</taxon>
        <taxon>Kiloniellaceae</taxon>
        <taxon>Kiloniella</taxon>
    </lineage>
</organism>
<sequence>MPLRGVGASLFVPDFLEVIFLTSRFVQWIHSESFCAGNWIMFIASPWATRSPIGFAQGVVIPLG</sequence>
<keyword evidence="2" id="KW-1185">Reference proteome</keyword>
<accession>A0A0M2QZM7</accession>
<dbReference type="AlphaFoldDB" id="A0A0M2QZM7"/>
<feature type="non-terminal residue" evidence="1">
    <location>
        <position position="64"/>
    </location>
</feature>
<name>A0A0M2QZM7_9PROT</name>
<proteinExistence type="predicted"/>
<gene>
    <name evidence="1" type="ORF">WH95_20175</name>
</gene>
<comment type="caution">
    <text evidence="1">The sequence shown here is derived from an EMBL/GenBank/DDBJ whole genome shotgun (WGS) entry which is preliminary data.</text>
</comment>
<evidence type="ECO:0000313" key="1">
    <source>
        <dbReference type="EMBL" id="KKJ75107.1"/>
    </source>
</evidence>
<dbReference type="EMBL" id="LANI01000078">
    <property type="protein sequence ID" value="KKJ75107.1"/>
    <property type="molecule type" value="Genomic_DNA"/>
</dbReference>